<gene>
    <name evidence="2" type="ORF">DH2020_015418</name>
</gene>
<proteinExistence type="predicted"/>
<evidence type="ECO:0000313" key="3">
    <source>
        <dbReference type="Proteomes" id="UP001318860"/>
    </source>
</evidence>
<evidence type="ECO:0000313" key="2">
    <source>
        <dbReference type="EMBL" id="KAK6150486.1"/>
    </source>
</evidence>
<name>A0ABR0WT54_REHGL</name>
<comment type="caution">
    <text evidence="2">The sequence shown here is derived from an EMBL/GenBank/DDBJ whole genome shotgun (WGS) entry which is preliminary data.</text>
</comment>
<feature type="signal peptide" evidence="1">
    <location>
        <begin position="1"/>
        <end position="25"/>
    </location>
</feature>
<protein>
    <submittedName>
        <fullName evidence="2">Uncharacterized protein</fullName>
    </submittedName>
</protein>
<evidence type="ECO:0000256" key="1">
    <source>
        <dbReference type="SAM" id="SignalP"/>
    </source>
</evidence>
<organism evidence="2 3">
    <name type="scientific">Rehmannia glutinosa</name>
    <name type="common">Chinese foxglove</name>
    <dbReference type="NCBI Taxonomy" id="99300"/>
    <lineage>
        <taxon>Eukaryota</taxon>
        <taxon>Viridiplantae</taxon>
        <taxon>Streptophyta</taxon>
        <taxon>Embryophyta</taxon>
        <taxon>Tracheophyta</taxon>
        <taxon>Spermatophyta</taxon>
        <taxon>Magnoliopsida</taxon>
        <taxon>eudicotyledons</taxon>
        <taxon>Gunneridae</taxon>
        <taxon>Pentapetalae</taxon>
        <taxon>asterids</taxon>
        <taxon>lamiids</taxon>
        <taxon>Lamiales</taxon>
        <taxon>Orobanchaceae</taxon>
        <taxon>Rehmannieae</taxon>
        <taxon>Rehmannia</taxon>
    </lineage>
</organism>
<reference evidence="2 3" key="1">
    <citation type="journal article" date="2021" name="Comput. Struct. Biotechnol. J.">
        <title>De novo genome assembly of the potent medicinal plant Rehmannia glutinosa using nanopore technology.</title>
        <authorList>
            <person name="Ma L."/>
            <person name="Dong C."/>
            <person name="Song C."/>
            <person name="Wang X."/>
            <person name="Zheng X."/>
            <person name="Niu Y."/>
            <person name="Chen S."/>
            <person name="Feng W."/>
        </authorList>
    </citation>
    <scope>NUCLEOTIDE SEQUENCE [LARGE SCALE GENOMIC DNA]</scope>
    <source>
        <strain evidence="2">DH-2019</strain>
    </source>
</reference>
<dbReference type="Proteomes" id="UP001318860">
    <property type="component" value="Unassembled WGS sequence"/>
</dbReference>
<dbReference type="EMBL" id="JABTTQ020000008">
    <property type="protein sequence ID" value="KAK6150486.1"/>
    <property type="molecule type" value="Genomic_DNA"/>
</dbReference>
<accession>A0ABR0WT54</accession>
<sequence length="112" mass="12489">MEAKAQMGFSIVMFLFIFFIGDALASDPQMCNEFINSTVTINVCKTKCYKHYRGWGICVSPGTLAPPPALLQPTKLQKPGKKCYRCKCTFYKKPNQPCPSKKPAATIFLTKA</sequence>
<keyword evidence="3" id="KW-1185">Reference proteome</keyword>
<keyword evidence="1" id="KW-0732">Signal</keyword>
<feature type="chain" id="PRO_5046380581" evidence="1">
    <location>
        <begin position="26"/>
        <end position="112"/>
    </location>
</feature>